<dbReference type="RefSeq" id="WP_173717609.1">
    <property type="nucleotide sequence ID" value="NZ_JAAINN010000146.1"/>
</dbReference>
<gene>
    <name evidence="2" type="ORF">G5B17_21290</name>
</gene>
<name>A0ABX2HDR6_9FIRM</name>
<evidence type="ECO:0000256" key="1">
    <source>
        <dbReference type="SAM" id="Phobius"/>
    </source>
</evidence>
<keyword evidence="1" id="KW-0812">Transmembrane</keyword>
<evidence type="ECO:0000313" key="2">
    <source>
        <dbReference type="EMBL" id="NSG87853.1"/>
    </source>
</evidence>
<dbReference type="PANTHER" id="PTHR37810">
    <property type="entry name" value="IMMUNITY PROTEIN SDPI"/>
    <property type="match status" value="1"/>
</dbReference>
<protein>
    <submittedName>
        <fullName evidence="2">SdpI family protein</fullName>
    </submittedName>
</protein>
<dbReference type="Pfam" id="PF13630">
    <property type="entry name" value="SdpI"/>
    <property type="match status" value="1"/>
</dbReference>
<dbReference type="InterPro" id="IPR025962">
    <property type="entry name" value="SdpI/YhfL"/>
</dbReference>
<dbReference type="PANTHER" id="PTHR37810:SF5">
    <property type="entry name" value="IMMUNITY PROTEIN SDPI"/>
    <property type="match status" value="1"/>
</dbReference>
<feature type="non-terminal residue" evidence="2">
    <location>
        <position position="1"/>
    </location>
</feature>
<keyword evidence="1" id="KW-0472">Membrane</keyword>
<proteinExistence type="predicted"/>
<dbReference type="EMBL" id="JAAITS010000184">
    <property type="protein sequence ID" value="NSG87853.1"/>
    <property type="molecule type" value="Genomic_DNA"/>
</dbReference>
<organism evidence="2 3">
    <name type="scientific">Blautia faecis</name>
    <dbReference type="NCBI Taxonomy" id="871665"/>
    <lineage>
        <taxon>Bacteria</taxon>
        <taxon>Bacillati</taxon>
        <taxon>Bacillota</taxon>
        <taxon>Clostridia</taxon>
        <taxon>Lachnospirales</taxon>
        <taxon>Lachnospiraceae</taxon>
        <taxon>Blautia</taxon>
    </lineage>
</organism>
<sequence>IPVITLLYNGIARLVNTGADMENLFMAFMYYGTGLLFMVIGNYLPKVKQNHTIGIRVIWTLQDEENWNATHRFSGKLWMASGILCMLCGLFEESMAALVLYIVSI</sequence>
<reference evidence="2 3" key="1">
    <citation type="journal article" date="2020" name="Cell Host Microbe">
        <title>Functional and Genomic Variation between Human-Derived Isolates of Lachnospiraceae Reveals Inter- and Intra-Species Diversity.</title>
        <authorList>
            <person name="Sorbara M.T."/>
            <person name="Littmann E.R."/>
            <person name="Fontana E."/>
            <person name="Moody T.U."/>
            <person name="Kohout C.E."/>
            <person name="Gjonbalaj M."/>
            <person name="Eaton V."/>
            <person name="Seok R."/>
            <person name="Leiner I.M."/>
            <person name="Pamer E.G."/>
        </authorList>
    </citation>
    <scope>NUCLEOTIDE SEQUENCE [LARGE SCALE GENOMIC DNA]</scope>
    <source>
        <strain evidence="2 3">MSK.17.74</strain>
    </source>
</reference>
<keyword evidence="1" id="KW-1133">Transmembrane helix</keyword>
<feature type="non-terminal residue" evidence="2">
    <location>
        <position position="105"/>
    </location>
</feature>
<feature type="transmembrane region" description="Helical" evidence="1">
    <location>
        <begin position="77"/>
        <end position="103"/>
    </location>
</feature>
<dbReference type="Proteomes" id="UP001644719">
    <property type="component" value="Unassembled WGS sequence"/>
</dbReference>
<keyword evidence="3" id="KW-1185">Reference proteome</keyword>
<evidence type="ECO:0000313" key="3">
    <source>
        <dbReference type="Proteomes" id="UP001644719"/>
    </source>
</evidence>
<accession>A0ABX2HDR6</accession>
<comment type="caution">
    <text evidence="2">The sequence shown here is derived from an EMBL/GenBank/DDBJ whole genome shotgun (WGS) entry which is preliminary data.</text>
</comment>
<feature type="transmembrane region" description="Helical" evidence="1">
    <location>
        <begin position="24"/>
        <end position="44"/>
    </location>
</feature>